<sequence>MQQTNKTNIKESKLPKLPKNAQYIHHENKCFDYGTAGWFFSVFTTGNPYKNEILSKDNKKIDIRKYKYFIFMNSSTRGPYFPPYYLSLVALYESRLGKKYYWYSIFTERISETVKLVGPVISCEISPHIQGNMVITDFTGFSVAMKPKGKHGVFDCHTTLTEAVLYGEIGIATRVLEAGYMIDSLMTKHQKLNFSATQNRNCNFKSNPLLNKGADGISLDPYEIAFIKFNYKRPNDGITPDRASVYQKWVKELKNNTAKY</sequence>
<accession>A0A819IR69</accession>
<proteinExistence type="predicted"/>
<dbReference type="Proteomes" id="UP000663868">
    <property type="component" value="Unassembled WGS sequence"/>
</dbReference>
<comment type="caution">
    <text evidence="2">The sequence shown here is derived from an EMBL/GenBank/DDBJ whole genome shotgun (WGS) entry which is preliminary data.</text>
</comment>
<protein>
    <submittedName>
        <fullName evidence="2">Uncharacterized protein</fullName>
    </submittedName>
</protein>
<name>A0A819IR69_9BILA</name>
<evidence type="ECO:0000313" key="3">
    <source>
        <dbReference type="Proteomes" id="UP000663868"/>
    </source>
</evidence>
<dbReference type="AlphaFoldDB" id="A0A819IR69"/>
<dbReference type="Proteomes" id="UP000663860">
    <property type="component" value="Unassembled WGS sequence"/>
</dbReference>
<gene>
    <name evidence="1" type="ORF">IZO911_LOCUS39542</name>
    <name evidence="2" type="ORF">KXQ929_LOCUS23945</name>
</gene>
<reference evidence="2" key="1">
    <citation type="submission" date="2021-02" db="EMBL/GenBank/DDBJ databases">
        <authorList>
            <person name="Nowell W R."/>
        </authorList>
    </citation>
    <scope>NUCLEOTIDE SEQUENCE</scope>
</reference>
<organism evidence="2 3">
    <name type="scientific">Adineta steineri</name>
    <dbReference type="NCBI Taxonomy" id="433720"/>
    <lineage>
        <taxon>Eukaryota</taxon>
        <taxon>Metazoa</taxon>
        <taxon>Spiralia</taxon>
        <taxon>Gnathifera</taxon>
        <taxon>Rotifera</taxon>
        <taxon>Eurotatoria</taxon>
        <taxon>Bdelloidea</taxon>
        <taxon>Adinetida</taxon>
        <taxon>Adinetidae</taxon>
        <taxon>Adineta</taxon>
    </lineage>
</organism>
<evidence type="ECO:0000313" key="1">
    <source>
        <dbReference type="EMBL" id="CAF1401867.1"/>
    </source>
</evidence>
<dbReference type="EMBL" id="CAJOBB010001942">
    <property type="protein sequence ID" value="CAF3921753.1"/>
    <property type="molecule type" value="Genomic_DNA"/>
</dbReference>
<dbReference type="EMBL" id="CAJNOE010001217">
    <property type="protein sequence ID" value="CAF1401867.1"/>
    <property type="molecule type" value="Genomic_DNA"/>
</dbReference>
<evidence type="ECO:0000313" key="2">
    <source>
        <dbReference type="EMBL" id="CAF3921753.1"/>
    </source>
</evidence>